<accession>W1TZM7</accession>
<evidence type="ECO:0000313" key="3">
    <source>
        <dbReference type="Proteomes" id="UP000018840"/>
    </source>
</evidence>
<comment type="caution">
    <text evidence="2">The sequence shown here is derived from an EMBL/GenBank/DDBJ whole genome shotgun (WGS) entry which is preliminary data.</text>
</comment>
<reference evidence="2 3" key="1">
    <citation type="submission" date="2013-12" db="EMBL/GenBank/DDBJ databases">
        <title>A Varibaculum cambriense genome reconstructed from a premature infant gut community with otherwise low bacterial novelty that shifts toward anaerobic metabolism during the third week of life.</title>
        <authorList>
            <person name="Brown C.T."/>
            <person name="Sharon I."/>
            <person name="Thomas B.C."/>
            <person name="Castelle C.J."/>
            <person name="Morowitz M.J."/>
            <person name="Banfield J.F."/>
        </authorList>
    </citation>
    <scope>NUCLEOTIDE SEQUENCE [LARGE SCALE GENOMIC DNA]</scope>
    <source>
        <strain evidence="3">DORA_17_25</strain>
    </source>
</reference>
<dbReference type="EMBL" id="AZMC01000260">
    <property type="protein sequence ID" value="ETI86876.1"/>
    <property type="molecule type" value="Genomic_DNA"/>
</dbReference>
<protein>
    <submittedName>
        <fullName evidence="2">Ferrous iron transport B protein</fullName>
    </submittedName>
</protein>
<evidence type="ECO:0000313" key="2">
    <source>
        <dbReference type="EMBL" id="ETI86876.1"/>
    </source>
</evidence>
<feature type="transmembrane region" description="Helical" evidence="1">
    <location>
        <begin position="32"/>
        <end position="55"/>
    </location>
</feature>
<sequence>LTALCVILFSLMHWPCGTTLLTIQNETKSWRWTMLAVLLPTAMGILTCMAVAAIVRSVGGA</sequence>
<feature type="non-terminal residue" evidence="2">
    <location>
        <position position="1"/>
    </location>
</feature>
<dbReference type="AlphaFoldDB" id="W1TZM7"/>
<evidence type="ECO:0000256" key="1">
    <source>
        <dbReference type="SAM" id="Phobius"/>
    </source>
</evidence>
<keyword evidence="1" id="KW-0472">Membrane</keyword>
<keyword evidence="1" id="KW-0812">Transmembrane</keyword>
<proteinExistence type="predicted"/>
<dbReference type="Proteomes" id="UP000018840">
    <property type="component" value="Unassembled WGS sequence"/>
</dbReference>
<organism evidence="2 3">
    <name type="scientific">Negativicoccus succinicivorans DORA_17_25</name>
    <dbReference type="NCBI Taxonomy" id="1403945"/>
    <lineage>
        <taxon>Bacteria</taxon>
        <taxon>Bacillati</taxon>
        <taxon>Bacillota</taxon>
        <taxon>Negativicutes</taxon>
        <taxon>Veillonellales</taxon>
        <taxon>Veillonellaceae</taxon>
        <taxon>Negativicoccus</taxon>
    </lineage>
</organism>
<gene>
    <name evidence="2" type="ORF">Q612_NSC00260G0001</name>
</gene>
<name>W1TZM7_9FIRM</name>
<keyword evidence="1" id="KW-1133">Transmembrane helix</keyword>